<sequence>MSDIQTQLAKELAPMDWETLIPHAKRDAVIVVDGALDLLEVGVAIDQLDF</sequence>
<protein>
    <submittedName>
        <fullName evidence="1">DUF2288 family protein</fullName>
    </submittedName>
</protein>
<organism evidence="1">
    <name type="scientific">Woronichinia naegeliana WA131</name>
    <dbReference type="NCBI Taxonomy" id="2824559"/>
    <lineage>
        <taxon>Bacteria</taxon>
        <taxon>Bacillati</taxon>
        <taxon>Cyanobacteriota</taxon>
        <taxon>Cyanophyceae</taxon>
        <taxon>Synechococcales</taxon>
        <taxon>Coelosphaeriaceae</taxon>
        <taxon>Woronichinia</taxon>
    </lineage>
</organism>
<reference evidence="1" key="1">
    <citation type="submission" date="2021-04" db="EMBL/GenBank/DDBJ databases">
        <title>Genome sequence of Woronichinia naegeliana from Washington state freshwater lake bloom.</title>
        <authorList>
            <person name="Dreher T.W."/>
        </authorList>
    </citation>
    <scope>NUCLEOTIDE SEQUENCE</scope>
    <source>
        <strain evidence="1">WA131</strain>
    </source>
</reference>
<dbReference type="KEGG" id="wna:KA717_28990"/>
<name>A0A977PVP3_9CYAN</name>
<dbReference type="EMBL" id="CP073041">
    <property type="protein sequence ID" value="UXE59740.1"/>
    <property type="molecule type" value="Genomic_DNA"/>
</dbReference>
<dbReference type="Proteomes" id="UP001065613">
    <property type="component" value="Chromosome"/>
</dbReference>
<proteinExistence type="predicted"/>
<dbReference type="Pfam" id="PF10052">
    <property type="entry name" value="DUF2288"/>
    <property type="match status" value="1"/>
</dbReference>
<accession>A0A977PVP3</accession>
<dbReference type="InterPro" id="IPR018741">
    <property type="entry name" value="DUF2288"/>
</dbReference>
<gene>
    <name evidence="1" type="ORF">KA717_28990</name>
</gene>
<evidence type="ECO:0000313" key="1">
    <source>
        <dbReference type="EMBL" id="UXE59740.1"/>
    </source>
</evidence>
<dbReference type="AlphaFoldDB" id="A0A977PVP3"/>